<accession>A0AAW1PU07</accession>
<name>A0AAW1PU07_9CHLO</name>
<dbReference type="EMBL" id="JALJOR010000009">
    <property type="protein sequence ID" value="KAK9811437.1"/>
    <property type="molecule type" value="Genomic_DNA"/>
</dbReference>
<sequence>MRVENSDADGDDLEPLIVAVERAGEAAKRSQERTARRLRELADLRDQHMPLAACSMPLQQASRAEQADPPGCSPDTGGEGRPSSQLDSRRMSDAQELASTPGGRAGGAVGCSDAELAAARSAEQQQLQELSAKKNALEAKLQQLTFNLSLSDDGGPSAKKARKQTIDKVWEWLNGNMFQEPPDENGALGHAASDLSMPSMPSRTASLAAQLAQANGAGEALGIGMALPLANGSAERPQDASTAAEHAPQASRKLKRKSMDQSSAEVLHGQAQAALQAAQAQLAQHPAS</sequence>
<comment type="caution">
    <text evidence="3">The sequence shown here is derived from an EMBL/GenBank/DDBJ whole genome shotgun (WGS) entry which is preliminary data.</text>
</comment>
<reference evidence="3 4" key="1">
    <citation type="journal article" date="2024" name="Nat. Commun.">
        <title>Phylogenomics reveals the evolutionary origins of lichenization in chlorophyte algae.</title>
        <authorList>
            <person name="Puginier C."/>
            <person name="Libourel C."/>
            <person name="Otte J."/>
            <person name="Skaloud P."/>
            <person name="Haon M."/>
            <person name="Grisel S."/>
            <person name="Petersen M."/>
            <person name="Berrin J.G."/>
            <person name="Delaux P.M."/>
            <person name="Dal Grande F."/>
            <person name="Keller J."/>
        </authorList>
    </citation>
    <scope>NUCLEOTIDE SEQUENCE [LARGE SCALE GENOMIC DNA]</scope>
    <source>
        <strain evidence="3 4">SAG 2043</strain>
    </source>
</reference>
<keyword evidence="1" id="KW-0175">Coiled coil</keyword>
<evidence type="ECO:0000313" key="4">
    <source>
        <dbReference type="Proteomes" id="UP001489004"/>
    </source>
</evidence>
<keyword evidence="4" id="KW-1185">Reference proteome</keyword>
<gene>
    <name evidence="3" type="ORF">WJX72_003912</name>
</gene>
<feature type="coiled-coil region" evidence="1">
    <location>
        <begin position="120"/>
        <end position="147"/>
    </location>
</feature>
<dbReference type="Proteomes" id="UP001489004">
    <property type="component" value="Unassembled WGS sequence"/>
</dbReference>
<evidence type="ECO:0000256" key="1">
    <source>
        <dbReference type="SAM" id="Coils"/>
    </source>
</evidence>
<organism evidence="3 4">
    <name type="scientific">[Myrmecia] bisecta</name>
    <dbReference type="NCBI Taxonomy" id="41462"/>
    <lineage>
        <taxon>Eukaryota</taxon>
        <taxon>Viridiplantae</taxon>
        <taxon>Chlorophyta</taxon>
        <taxon>core chlorophytes</taxon>
        <taxon>Trebouxiophyceae</taxon>
        <taxon>Trebouxiales</taxon>
        <taxon>Trebouxiaceae</taxon>
        <taxon>Myrmecia</taxon>
    </lineage>
</organism>
<evidence type="ECO:0000256" key="2">
    <source>
        <dbReference type="SAM" id="MobiDB-lite"/>
    </source>
</evidence>
<feature type="region of interest" description="Disordered" evidence="2">
    <location>
        <begin position="51"/>
        <end position="109"/>
    </location>
</feature>
<dbReference type="AlphaFoldDB" id="A0AAW1PU07"/>
<protein>
    <submittedName>
        <fullName evidence="3">Uncharacterized protein</fullName>
    </submittedName>
</protein>
<feature type="region of interest" description="Disordered" evidence="2">
    <location>
        <begin position="231"/>
        <end position="270"/>
    </location>
</feature>
<proteinExistence type="predicted"/>
<evidence type="ECO:0000313" key="3">
    <source>
        <dbReference type="EMBL" id="KAK9811437.1"/>
    </source>
</evidence>